<comment type="caution">
    <text evidence="1">The sequence shown here is derived from an EMBL/GenBank/DDBJ whole genome shotgun (WGS) entry which is preliminary data.</text>
</comment>
<dbReference type="NCBIfam" id="TIGR02436">
    <property type="entry name" value="four helix bundle protein"/>
    <property type="match status" value="1"/>
</dbReference>
<dbReference type="Gene3D" id="1.20.1440.60">
    <property type="entry name" value="23S rRNA-intervening sequence"/>
    <property type="match status" value="1"/>
</dbReference>
<dbReference type="SUPFAM" id="SSF158446">
    <property type="entry name" value="IVS-encoded protein-like"/>
    <property type="match status" value="1"/>
</dbReference>
<evidence type="ECO:0000313" key="2">
    <source>
        <dbReference type="Proteomes" id="UP000230052"/>
    </source>
</evidence>
<evidence type="ECO:0008006" key="3">
    <source>
        <dbReference type="Google" id="ProtNLM"/>
    </source>
</evidence>
<accession>A0A2J0KWY5</accession>
<dbReference type="CDD" id="cd16377">
    <property type="entry name" value="23S_rRNA_IVP_like"/>
    <property type="match status" value="1"/>
</dbReference>
<reference evidence="1 2" key="1">
    <citation type="submission" date="2017-09" db="EMBL/GenBank/DDBJ databases">
        <title>Depth-based differentiation of microbial function through sediment-hosted aquifers and enrichment of novel symbionts in the deep terrestrial subsurface.</title>
        <authorList>
            <person name="Probst A.J."/>
            <person name="Ladd B."/>
            <person name="Jarett J.K."/>
            <person name="Geller-Mcgrath D.E."/>
            <person name="Sieber C.M."/>
            <person name="Emerson J.B."/>
            <person name="Anantharaman K."/>
            <person name="Thomas B.C."/>
            <person name="Malmstrom R."/>
            <person name="Stieglmeier M."/>
            <person name="Klingl A."/>
            <person name="Woyke T."/>
            <person name="Ryan C.M."/>
            <person name="Banfield J.F."/>
        </authorList>
    </citation>
    <scope>NUCLEOTIDE SEQUENCE [LARGE SCALE GENOMIC DNA]</scope>
    <source>
        <strain evidence="1">CG07_land_8_20_14_0_80_42_15</strain>
    </source>
</reference>
<dbReference type="PANTHER" id="PTHR38471">
    <property type="entry name" value="FOUR HELIX BUNDLE PROTEIN"/>
    <property type="match status" value="1"/>
</dbReference>
<gene>
    <name evidence="1" type="ORF">COS99_01050</name>
</gene>
<dbReference type="InterPro" id="IPR036583">
    <property type="entry name" value="23S_rRNA_IVS_sf"/>
</dbReference>
<dbReference type="AlphaFoldDB" id="A0A2J0KWY5"/>
<sequence>MKEQKFRKLDVWNKAMDFVEEVYEVTNKFPPKEMYGLTSQLRRSAISIAMNIAEGSGSGSDAEFNRFLNISLRSSYEVMCGIELARRLEYCNESQVDNLLKKCDELSAMISGLKKKLKADS</sequence>
<proteinExistence type="predicted"/>
<dbReference type="EMBL" id="PEWV01000012">
    <property type="protein sequence ID" value="PIU42299.1"/>
    <property type="molecule type" value="Genomic_DNA"/>
</dbReference>
<name>A0A2J0KWY5_9BACT</name>
<dbReference type="Pfam" id="PF05635">
    <property type="entry name" value="23S_rRNA_IVP"/>
    <property type="match status" value="1"/>
</dbReference>
<dbReference type="Proteomes" id="UP000230052">
    <property type="component" value="Unassembled WGS sequence"/>
</dbReference>
<dbReference type="PANTHER" id="PTHR38471:SF2">
    <property type="entry name" value="FOUR HELIX BUNDLE PROTEIN"/>
    <property type="match status" value="1"/>
</dbReference>
<protein>
    <recommendedName>
        <fullName evidence="3">Four helix bundle protein</fullName>
    </recommendedName>
</protein>
<dbReference type="InterPro" id="IPR012657">
    <property type="entry name" value="23S_rRNA-intervening_sequence"/>
</dbReference>
<organism evidence="1 2">
    <name type="scientific">Candidatus Aquitaenariimonas noxiae</name>
    <dbReference type="NCBI Taxonomy" id="1974741"/>
    <lineage>
        <taxon>Bacteria</taxon>
        <taxon>Pseudomonadati</taxon>
        <taxon>Candidatus Omnitrophota</taxon>
        <taxon>Candidatus Aquitaenariimonas</taxon>
    </lineage>
</organism>
<evidence type="ECO:0000313" key="1">
    <source>
        <dbReference type="EMBL" id="PIU42299.1"/>
    </source>
</evidence>